<evidence type="ECO:0000313" key="4">
    <source>
        <dbReference type="Proteomes" id="UP000623608"/>
    </source>
</evidence>
<dbReference type="PANTHER" id="PTHR43861:SF3">
    <property type="entry name" value="PUTATIVE (AFU_ORTHOLOGUE AFUA_2G14390)-RELATED"/>
    <property type="match status" value="1"/>
</dbReference>
<dbReference type="InterPro" id="IPR013217">
    <property type="entry name" value="Methyltransf_12"/>
</dbReference>
<dbReference type="PANTHER" id="PTHR43861">
    <property type="entry name" value="TRANS-ACONITATE 2-METHYLTRANSFERASE-RELATED"/>
    <property type="match status" value="1"/>
</dbReference>
<organism evidence="3 4">
    <name type="scientific">Paractinoplanes tereljensis</name>
    <dbReference type="NCBI Taxonomy" id="571912"/>
    <lineage>
        <taxon>Bacteria</taxon>
        <taxon>Bacillati</taxon>
        <taxon>Actinomycetota</taxon>
        <taxon>Actinomycetes</taxon>
        <taxon>Micromonosporales</taxon>
        <taxon>Micromonosporaceae</taxon>
        <taxon>Paractinoplanes</taxon>
    </lineage>
</organism>
<sequence length="269" mass="28803">MSTAVRDPGTPYVFSNDRPTARQLLDALGQMHDPFTIRRLTEAGVAPGSRWLEIGAGAGTIAGWLADQVGPDGEVIATDVRPQHIREHAGVTVLQHNIVTDELPGGQFDGIHARAVLQHLPERHEVLARLAGALKPGGVLVVEEMEAGWSKSVLATPDDRLHEITAHYETALQQVLRTAGNDPTWCRGLFTAMEKVGLEEVDTQSWQGAWRGGTGAALLASAGSTEQRERLIAAGMTADELDLLATLGLDPRVVLRGILLLSTSGRRAA</sequence>
<dbReference type="Proteomes" id="UP000623608">
    <property type="component" value="Unassembled WGS sequence"/>
</dbReference>
<evidence type="ECO:0000256" key="1">
    <source>
        <dbReference type="ARBA" id="ARBA00022679"/>
    </source>
</evidence>
<accession>A0A919NQV7</accession>
<dbReference type="SUPFAM" id="SSF53335">
    <property type="entry name" value="S-adenosyl-L-methionine-dependent methyltransferases"/>
    <property type="match status" value="1"/>
</dbReference>
<name>A0A919NQV7_9ACTN</name>
<dbReference type="Pfam" id="PF08242">
    <property type="entry name" value="Methyltransf_12"/>
    <property type="match status" value="1"/>
</dbReference>
<keyword evidence="1" id="KW-0808">Transferase</keyword>
<dbReference type="RefSeq" id="WP_203810915.1">
    <property type="nucleotide sequence ID" value="NZ_BOMY01000037.1"/>
</dbReference>
<gene>
    <name evidence="3" type="ORF">Ate02nite_57330</name>
</gene>
<dbReference type="CDD" id="cd02440">
    <property type="entry name" value="AdoMet_MTases"/>
    <property type="match status" value="1"/>
</dbReference>
<dbReference type="GO" id="GO:0016740">
    <property type="term" value="F:transferase activity"/>
    <property type="evidence" value="ECO:0007669"/>
    <property type="project" value="UniProtKB-KW"/>
</dbReference>
<dbReference type="Gene3D" id="3.40.50.150">
    <property type="entry name" value="Vaccinia Virus protein VP39"/>
    <property type="match status" value="1"/>
</dbReference>
<feature type="domain" description="Methyltransferase type 12" evidence="2">
    <location>
        <begin position="52"/>
        <end position="140"/>
    </location>
</feature>
<comment type="caution">
    <text evidence="3">The sequence shown here is derived from an EMBL/GenBank/DDBJ whole genome shotgun (WGS) entry which is preliminary data.</text>
</comment>
<dbReference type="AlphaFoldDB" id="A0A919NQV7"/>
<evidence type="ECO:0000313" key="3">
    <source>
        <dbReference type="EMBL" id="GIF23003.1"/>
    </source>
</evidence>
<reference evidence="3" key="1">
    <citation type="submission" date="2021-01" db="EMBL/GenBank/DDBJ databases">
        <title>Whole genome shotgun sequence of Actinoplanes tereljensis NBRC 105297.</title>
        <authorList>
            <person name="Komaki H."/>
            <person name="Tamura T."/>
        </authorList>
    </citation>
    <scope>NUCLEOTIDE SEQUENCE</scope>
    <source>
        <strain evidence="3">NBRC 105297</strain>
    </source>
</reference>
<protein>
    <recommendedName>
        <fullName evidence="2">Methyltransferase type 12 domain-containing protein</fullName>
    </recommendedName>
</protein>
<proteinExistence type="predicted"/>
<dbReference type="EMBL" id="BOMY01000037">
    <property type="protein sequence ID" value="GIF23003.1"/>
    <property type="molecule type" value="Genomic_DNA"/>
</dbReference>
<dbReference type="InterPro" id="IPR029063">
    <property type="entry name" value="SAM-dependent_MTases_sf"/>
</dbReference>
<keyword evidence="4" id="KW-1185">Reference proteome</keyword>
<evidence type="ECO:0000259" key="2">
    <source>
        <dbReference type="Pfam" id="PF08242"/>
    </source>
</evidence>